<evidence type="ECO:0000256" key="8">
    <source>
        <dbReference type="HAMAP-Rule" id="MF_00140"/>
    </source>
</evidence>
<feature type="binding site" evidence="8">
    <location>
        <begin position="21"/>
        <end position="22"/>
    </location>
    <ligand>
        <name>ATP</name>
        <dbReference type="ChEBI" id="CHEBI:30616"/>
    </ligand>
</feature>
<evidence type="ECO:0000256" key="1">
    <source>
        <dbReference type="ARBA" id="ARBA00005594"/>
    </source>
</evidence>
<keyword evidence="11" id="KW-1185">Reference proteome</keyword>
<proteinExistence type="inferred from homology"/>
<dbReference type="PRINTS" id="PR01039">
    <property type="entry name" value="TRNASYNTHTRP"/>
</dbReference>
<dbReference type="GO" id="GO:0006436">
    <property type="term" value="P:tryptophanyl-tRNA aminoacylation"/>
    <property type="evidence" value="ECO:0007669"/>
    <property type="project" value="UniProtKB-UniRule"/>
</dbReference>
<comment type="subcellular location">
    <subcellularLocation>
        <location evidence="8">Cytoplasm</location>
    </subcellularLocation>
</comment>
<dbReference type="EMBL" id="CP011125">
    <property type="protein sequence ID" value="AKF09787.1"/>
    <property type="molecule type" value="Genomic_DNA"/>
</dbReference>
<evidence type="ECO:0000256" key="9">
    <source>
        <dbReference type="RuleBase" id="RU363036"/>
    </source>
</evidence>
<dbReference type="InterPro" id="IPR024109">
    <property type="entry name" value="Trp-tRNA-ligase_bac-type"/>
</dbReference>
<evidence type="ECO:0000256" key="3">
    <source>
        <dbReference type="ARBA" id="ARBA00022741"/>
    </source>
</evidence>
<dbReference type="InterPro" id="IPR014729">
    <property type="entry name" value="Rossmann-like_a/b/a_fold"/>
</dbReference>
<feature type="binding site" evidence="8">
    <location>
        <position position="187"/>
    </location>
    <ligand>
        <name>ATP</name>
        <dbReference type="ChEBI" id="CHEBI:30616"/>
    </ligand>
</feature>
<keyword evidence="8" id="KW-0963">Cytoplasm</keyword>
<evidence type="ECO:0000256" key="2">
    <source>
        <dbReference type="ARBA" id="ARBA00022598"/>
    </source>
</evidence>
<dbReference type="GO" id="GO:0005829">
    <property type="term" value="C:cytosol"/>
    <property type="evidence" value="ECO:0007669"/>
    <property type="project" value="TreeGrafter"/>
</dbReference>
<organism evidence="10 11">
    <name type="scientific">Sandaracinus amylolyticus</name>
    <dbReference type="NCBI Taxonomy" id="927083"/>
    <lineage>
        <taxon>Bacteria</taxon>
        <taxon>Pseudomonadati</taxon>
        <taxon>Myxococcota</taxon>
        <taxon>Polyangia</taxon>
        <taxon>Polyangiales</taxon>
        <taxon>Sandaracinaceae</taxon>
        <taxon>Sandaracinus</taxon>
    </lineage>
</organism>
<comment type="catalytic activity">
    <reaction evidence="7 8">
        <text>tRNA(Trp) + L-tryptophan + ATP = L-tryptophyl-tRNA(Trp) + AMP + diphosphate + H(+)</text>
        <dbReference type="Rhea" id="RHEA:24080"/>
        <dbReference type="Rhea" id="RHEA-COMP:9671"/>
        <dbReference type="Rhea" id="RHEA-COMP:9705"/>
        <dbReference type="ChEBI" id="CHEBI:15378"/>
        <dbReference type="ChEBI" id="CHEBI:30616"/>
        <dbReference type="ChEBI" id="CHEBI:33019"/>
        <dbReference type="ChEBI" id="CHEBI:57912"/>
        <dbReference type="ChEBI" id="CHEBI:78442"/>
        <dbReference type="ChEBI" id="CHEBI:78535"/>
        <dbReference type="ChEBI" id="CHEBI:456215"/>
        <dbReference type="EC" id="6.1.1.2"/>
    </reaction>
</comment>
<dbReference type="Proteomes" id="UP000034883">
    <property type="component" value="Chromosome"/>
</dbReference>
<comment type="subunit">
    <text evidence="8">Homodimer.</text>
</comment>
<keyword evidence="5 8" id="KW-0648">Protein biosynthesis</keyword>
<feature type="short sequence motif" description="'KMSKS' region" evidence="8">
    <location>
        <begin position="194"/>
        <end position="198"/>
    </location>
</feature>
<evidence type="ECO:0000256" key="4">
    <source>
        <dbReference type="ARBA" id="ARBA00022840"/>
    </source>
</evidence>
<feature type="binding site" evidence="8">
    <location>
        <begin position="148"/>
        <end position="150"/>
    </location>
    <ligand>
        <name>ATP</name>
        <dbReference type="ChEBI" id="CHEBI:30616"/>
    </ligand>
</feature>
<name>A0A0F6W7Y5_9BACT</name>
<dbReference type="RefSeq" id="WP_053236802.1">
    <property type="nucleotide sequence ID" value="NZ_CP011125.1"/>
</dbReference>
<feature type="binding site" evidence="8">
    <location>
        <begin position="194"/>
        <end position="198"/>
    </location>
    <ligand>
        <name>ATP</name>
        <dbReference type="ChEBI" id="CHEBI:30616"/>
    </ligand>
</feature>
<accession>A0A0F6W7Y5</accession>
<keyword evidence="6 8" id="KW-0030">Aminoacyl-tRNA synthetase</keyword>
<dbReference type="OrthoDB" id="9801042at2"/>
<sequence length="328" mass="36094">MDSKRKISLTGIKPTHVPHIGNYFGAIRPALRLTESYDGMYFIADYHALTTVRDPKALQQAVYDVTATWLACGLDPKSTIVYRQSSVPEVFELAWVLSCVVATGQLERGHAYKDAVAKGDVPNAGVFYYPVLMAADILLYGAQVVPIGQDQKQHLELARDMAQRLNHHYGEGTVVVPEALITEAPLVPGFDGHKMSKSRGNGITVFAPAKELRKGVMKFVTGSESLEEPKDPEGATVFQLYKLVATNEEIETLASKLRAGGYGWGHAKQDLYEALERELGPFRERFDALRADEAALDRTLEEGAERARAIARRTVARVRAAVGIDRPA</sequence>
<dbReference type="FunFam" id="1.10.240.10:FF:000005">
    <property type="entry name" value="Tryptophan--tRNA ligase"/>
    <property type="match status" value="1"/>
</dbReference>
<dbReference type="Gene3D" id="1.10.240.10">
    <property type="entry name" value="Tyrosyl-Transfer RNA Synthetase"/>
    <property type="match status" value="1"/>
</dbReference>
<comment type="caution">
    <text evidence="8">Lacks conserved residue(s) required for the propagation of feature annotation.</text>
</comment>
<dbReference type="InterPro" id="IPR050203">
    <property type="entry name" value="Trp-tRNA_synthetase"/>
</dbReference>
<keyword evidence="3 8" id="KW-0547">Nucleotide-binding</keyword>
<evidence type="ECO:0000256" key="5">
    <source>
        <dbReference type="ARBA" id="ARBA00022917"/>
    </source>
</evidence>
<dbReference type="PANTHER" id="PTHR43766">
    <property type="entry name" value="TRYPTOPHAN--TRNA LIGASE, MITOCHONDRIAL"/>
    <property type="match status" value="1"/>
</dbReference>
<dbReference type="GO" id="GO:0005524">
    <property type="term" value="F:ATP binding"/>
    <property type="evidence" value="ECO:0007669"/>
    <property type="project" value="UniProtKB-UniRule"/>
</dbReference>
<gene>
    <name evidence="8" type="primary">trpS</name>
    <name evidence="10" type="ORF">DB32_006936</name>
</gene>
<dbReference type="InterPro" id="IPR002306">
    <property type="entry name" value="Trp-tRNA-ligase"/>
</dbReference>
<dbReference type="CDD" id="cd00806">
    <property type="entry name" value="TrpRS_core"/>
    <property type="match status" value="1"/>
</dbReference>
<dbReference type="InterPro" id="IPR002305">
    <property type="entry name" value="aa-tRNA-synth_Ic"/>
</dbReference>
<dbReference type="SUPFAM" id="SSF52374">
    <property type="entry name" value="Nucleotidylyl transferase"/>
    <property type="match status" value="1"/>
</dbReference>
<dbReference type="Gene3D" id="3.40.50.620">
    <property type="entry name" value="HUPs"/>
    <property type="match status" value="1"/>
</dbReference>
<dbReference type="STRING" id="927083.DB32_006936"/>
<keyword evidence="4 8" id="KW-0067">ATP-binding</keyword>
<evidence type="ECO:0000313" key="10">
    <source>
        <dbReference type="EMBL" id="AKF09787.1"/>
    </source>
</evidence>
<dbReference type="KEGG" id="samy:DB32_006936"/>
<dbReference type="PANTHER" id="PTHR43766:SF1">
    <property type="entry name" value="TRYPTOPHAN--TRNA LIGASE, MITOCHONDRIAL"/>
    <property type="match status" value="1"/>
</dbReference>
<comment type="function">
    <text evidence="8">Catalyzes the attachment of tryptophan to tRNA(Trp).</text>
</comment>
<evidence type="ECO:0000256" key="6">
    <source>
        <dbReference type="ARBA" id="ARBA00023146"/>
    </source>
</evidence>
<feature type="binding site" evidence="8">
    <location>
        <position position="136"/>
    </location>
    <ligand>
        <name>L-tryptophan</name>
        <dbReference type="ChEBI" id="CHEBI:57912"/>
    </ligand>
</feature>
<reference evidence="10 11" key="1">
    <citation type="submission" date="2015-03" db="EMBL/GenBank/DDBJ databases">
        <title>Genome assembly of Sandaracinus amylolyticus DSM 53668.</title>
        <authorList>
            <person name="Sharma G."/>
            <person name="Subramanian S."/>
        </authorList>
    </citation>
    <scope>NUCLEOTIDE SEQUENCE [LARGE SCALE GENOMIC DNA]</scope>
    <source>
        <strain evidence="10 11">DSM 53668</strain>
    </source>
</reference>
<dbReference type="GO" id="GO:0004830">
    <property type="term" value="F:tryptophan-tRNA ligase activity"/>
    <property type="evidence" value="ECO:0007669"/>
    <property type="project" value="UniProtKB-UniRule"/>
</dbReference>
<dbReference type="EC" id="6.1.1.2" evidence="8"/>
<feature type="binding site" evidence="8">
    <location>
        <begin position="13"/>
        <end position="15"/>
    </location>
    <ligand>
        <name>ATP</name>
        <dbReference type="ChEBI" id="CHEBI:30616"/>
    </ligand>
</feature>
<dbReference type="NCBIfam" id="TIGR00233">
    <property type="entry name" value="trpS"/>
    <property type="match status" value="1"/>
</dbReference>
<evidence type="ECO:0000256" key="7">
    <source>
        <dbReference type="ARBA" id="ARBA00049929"/>
    </source>
</evidence>
<dbReference type="Pfam" id="PF00579">
    <property type="entry name" value="tRNA-synt_1b"/>
    <property type="match status" value="1"/>
</dbReference>
<dbReference type="HAMAP" id="MF_00140_B">
    <property type="entry name" value="Trp_tRNA_synth_B"/>
    <property type="match status" value="1"/>
</dbReference>
<dbReference type="AlphaFoldDB" id="A0A0F6W7Y5"/>
<comment type="similarity">
    <text evidence="1 8 9">Belongs to the class-I aminoacyl-tRNA synthetase family.</text>
</comment>
<protein>
    <recommendedName>
        <fullName evidence="8">Tryptophan--tRNA ligase</fullName>
        <ecNumber evidence="8">6.1.1.2</ecNumber>
    </recommendedName>
    <alternativeName>
        <fullName evidence="8">Tryptophanyl-tRNA synthetase</fullName>
        <shortName evidence="8">TrpRS</shortName>
    </alternativeName>
</protein>
<evidence type="ECO:0000313" key="11">
    <source>
        <dbReference type="Proteomes" id="UP000034883"/>
    </source>
</evidence>
<keyword evidence="2 8" id="KW-0436">Ligase</keyword>